<reference evidence="3" key="1">
    <citation type="submission" date="2016-06" db="EMBL/GenBank/DDBJ databases">
        <title>Parallel loss of symbiosis genes in relatives of nitrogen-fixing non-legume Parasponia.</title>
        <authorList>
            <person name="Van Velzen R."/>
            <person name="Holmer R."/>
            <person name="Bu F."/>
            <person name="Rutten L."/>
            <person name="Van Zeijl A."/>
            <person name="Liu W."/>
            <person name="Santuari L."/>
            <person name="Cao Q."/>
            <person name="Sharma T."/>
            <person name="Shen D."/>
            <person name="Roswanjaya Y."/>
            <person name="Wardhani T."/>
            <person name="Kalhor M.S."/>
            <person name="Jansen J."/>
            <person name="Van den Hoogen J."/>
            <person name="Gungor B."/>
            <person name="Hartog M."/>
            <person name="Hontelez J."/>
            <person name="Verver J."/>
            <person name="Yang W.-C."/>
            <person name="Schijlen E."/>
            <person name="Repin R."/>
            <person name="Schilthuizen M."/>
            <person name="Schranz E."/>
            <person name="Heidstra R."/>
            <person name="Miyata K."/>
            <person name="Fedorova E."/>
            <person name="Kohlen W."/>
            <person name="Bisseling T."/>
            <person name="Smit S."/>
            <person name="Geurts R."/>
        </authorList>
    </citation>
    <scope>NUCLEOTIDE SEQUENCE [LARGE SCALE GENOMIC DNA]</scope>
    <source>
        <strain evidence="3">cv. WU1-14</strain>
    </source>
</reference>
<comment type="caution">
    <text evidence="2">The sequence shown here is derived from an EMBL/GenBank/DDBJ whole genome shotgun (WGS) entry which is preliminary data.</text>
</comment>
<keyword evidence="1" id="KW-1133">Transmembrane helix</keyword>
<keyword evidence="3" id="KW-1185">Reference proteome</keyword>
<dbReference type="EMBL" id="JXTB01000519">
    <property type="protein sequence ID" value="PON37748.1"/>
    <property type="molecule type" value="Genomic_DNA"/>
</dbReference>
<dbReference type="Proteomes" id="UP000237105">
    <property type="component" value="Unassembled WGS sequence"/>
</dbReference>
<evidence type="ECO:0000256" key="1">
    <source>
        <dbReference type="SAM" id="Phobius"/>
    </source>
</evidence>
<feature type="transmembrane region" description="Helical" evidence="1">
    <location>
        <begin position="68"/>
        <end position="92"/>
    </location>
</feature>
<name>A0A2P5AMG4_PARAD</name>
<protein>
    <recommendedName>
        <fullName evidence="4">Transmembrane protein</fullName>
    </recommendedName>
</protein>
<accession>A0A2P5AMG4</accession>
<evidence type="ECO:0000313" key="2">
    <source>
        <dbReference type="EMBL" id="PON37748.1"/>
    </source>
</evidence>
<gene>
    <name evidence="2" type="ORF">PanWU01x14_317850</name>
</gene>
<organism evidence="2 3">
    <name type="scientific">Parasponia andersonii</name>
    <name type="common">Sponia andersonii</name>
    <dbReference type="NCBI Taxonomy" id="3476"/>
    <lineage>
        <taxon>Eukaryota</taxon>
        <taxon>Viridiplantae</taxon>
        <taxon>Streptophyta</taxon>
        <taxon>Embryophyta</taxon>
        <taxon>Tracheophyta</taxon>
        <taxon>Spermatophyta</taxon>
        <taxon>Magnoliopsida</taxon>
        <taxon>eudicotyledons</taxon>
        <taxon>Gunneridae</taxon>
        <taxon>Pentapetalae</taxon>
        <taxon>rosids</taxon>
        <taxon>fabids</taxon>
        <taxon>Rosales</taxon>
        <taxon>Cannabaceae</taxon>
        <taxon>Parasponia</taxon>
    </lineage>
</organism>
<evidence type="ECO:0008006" key="4">
    <source>
        <dbReference type="Google" id="ProtNLM"/>
    </source>
</evidence>
<keyword evidence="1" id="KW-0472">Membrane</keyword>
<evidence type="ECO:0000313" key="3">
    <source>
        <dbReference type="Proteomes" id="UP000237105"/>
    </source>
</evidence>
<keyword evidence="1" id="KW-0812">Transmembrane</keyword>
<proteinExistence type="predicted"/>
<feature type="transmembrane region" description="Helical" evidence="1">
    <location>
        <begin position="104"/>
        <end position="121"/>
    </location>
</feature>
<dbReference type="OrthoDB" id="10356401at2759"/>
<sequence>MIYGIWLRVNDSRFGFLGTFVTFHQTLPSEKCSRRSALPLFSILFKAFGSSIREFWKWVFSIWVQKKIGYKVVLGVSDFFFSFFFVFGLGAGKGKIRKEEGKKKTIYIYIELFMSSFIILLV</sequence>
<dbReference type="AlphaFoldDB" id="A0A2P5AMG4"/>